<dbReference type="InterPro" id="IPR027417">
    <property type="entry name" value="P-loop_NTPase"/>
</dbReference>
<dbReference type="Pfam" id="PF00931">
    <property type="entry name" value="NB-ARC"/>
    <property type="match status" value="1"/>
</dbReference>
<evidence type="ECO:0000256" key="3">
    <source>
        <dbReference type="ARBA" id="ARBA00022821"/>
    </source>
</evidence>
<organism evidence="6 9">
    <name type="scientific">Medicago truncatula</name>
    <name type="common">Barrel medic</name>
    <name type="synonym">Medicago tribuloides</name>
    <dbReference type="NCBI Taxonomy" id="3880"/>
    <lineage>
        <taxon>Eukaryota</taxon>
        <taxon>Viridiplantae</taxon>
        <taxon>Streptophyta</taxon>
        <taxon>Embryophyta</taxon>
        <taxon>Tracheophyta</taxon>
        <taxon>Spermatophyta</taxon>
        <taxon>Magnoliopsida</taxon>
        <taxon>eudicotyledons</taxon>
        <taxon>Gunneridae</taxon>
        <taxon>Pentapetalae</taxon>
        <taxon>rosids</taxon>
        <taxon>fabids</taxon>
        <taxon>Fabales</taxon>
        <taxon>Fabaceae</taxon>
        <taxon>Papilionoideae</taxon>
        <taxon>50 kb inversion clade</taxon>
        <taxon>NPAAA clade</taxon>
        <taxon>Hologalegina</taxon>
        <taxon>IRL clade</taxon>
        <taxon>Trifolieae</taxon>
        <taxon>Medicago</taxon>
    </lineage>
</organism>
<dbReference type="InterPro" id="IPR011713">
    <property type="entry name" value="Leu-rich_rpt_3"/>
</dbReference>
<dbReference type="eggNOG" id="KOG1151">
    <property type="taxonomic scope" value="Eukaryota"/>
</dbReference>
<dbReference type="PANTHER" id="PTHR11017">
    <property type="entry name" value="LEUCINE-RICH REPEAT-CONTAINING PROTEIN"/>
    <property type="match status" value="1"/>
</dbReference>
<dbReference type="Gene3D" id="3.80.10.10">
    <property type="entry name" value="Ribonuclease Inhibitor"/>
    <property type="match status" value="2"/>
</dbReference>
<dbReference type="PANTHER" id="PTHR11017:SF243">
    <property type="entry name" value="ADP-RIBOSYL CYCLASE_CYCLIC ADP-RIBOSE HYDROLASE"/>
    <property type="match status" value="1"/>
</dbReference>
<dbReference type="InterPro" id="IPR035897">
    <property type="entry name" value="Toll_tir_struct_dom_sf"/>
</dbReference>
<dbReference type="Gene3D" id="3.40.50.10140">
    <property type="entry name" value="Toll/interleukin-1 receptor homology (TIR) domain"/>
    <property type="match status" value="1"/>
</dbReference>
<gene>
    <name evidence="8" type="primary">11427552</name>
    <name evidence="6" type="ordered locus">MTR_3g079780</name>
    <name evidence="7" type="ORF">MtrunA17_Chr3g0118981</name>
</gene>
<dbReference type="Gene3D" id="3.40.50.300">
    <property type="entry name" value="P-loop containing nucleotide triphosphate hydrolases"/>
    <property type="match status" value="1"/>
</dbReference>
<reference evidence="8" key="3">
    <citation type="submission" date="2015-04" db="UniProtKB">
        <authorList>
            <consortium name="EnsemblPlants"/>
        </authorList>
    </citation>
    <scope>IDENTIFICATION</scope>
    <source>
        <strain evidence="8">cv. Jemalong A17</strain>
    </source>
</reference>
<dbReference type="Pfam" id="PF23282">
    <property type="entry name" value="WHD_ROQ1"/>
    <property type="match status" value="1"/>
</dbReference>
<evidence type="ECO:0000256" key="4">
    <source>
        <dbReference type="ARBA" id="ARBA00023027"/>
    </source>
</evidence>
<dbReference type="FunFam" id="3.40.50.10140:FF:000007">
    <property type="entry name" value="Disease resistance protein (TIR-NBS-LRR class)"/>
    <property type="match status" value="1"/>
</dbReference>
<dbReference type="GO" id="GO:0007165">
    <property type="term" value="P:signal transduction"/>
    <property type="evidence" value="ECO:0007669"/>
    <property type="project" value="InterPro"/>
</dbReference>
<evidence type="ECO:0000313" key="6">
    <source>
        <dbReference type="EMBL" id="AES71603.2"/>
    </source>
</evidence>
<dbReference type="InterPro" id="IPR002182">
    <property type="entry name" value="NB-ARC"/>
</dbReference>
<dbReference type="Proteomes" id="UP000265566">
    <property type="component" value="Chromosome 3"/>
</dbReference>
<dbReference type="Pfam" id="PF01582">
    <property type="entry name" value="TIR"/>
    <property type="match status" value="1"/>
</dbReference>
<dbReference type="InterPro" id="IPR000157">
    <property type="entry name" value="TIR_dom"/>
</dbReference>
<dbReference type="SUPFAM" id="SSF52200">
    <property type="entry name" value="Toll/Interleukin receptor TIR domain"/>
    <property type="match status" value="1"/>
</dbReference>
<evidence type="ECO:0000256" key="1">
    <source>
        <dbReference type="ARBA" id="ARBA00022614"/>
    </source>
</evidence>
<dbReference type="EMBL" id="CM001219">
    <property type="protein sequence ID" value="AES71603.2"/>
    <property type="molecule type" value="Genomic_DNA"/>
</dbReference>
<protein>
    <submittedName>
        <fullName evidence="6">Disease resistance protein (TIR-NBS-LRR class), putative</fullName>
    </submittedName>
    <submittedName>
        <fullName evidence="7">Putative TIR domain, winged helix-turn-helix DNA-binding domain-containing protein</fullName>
    </submittedName>
</protein>
<evidence type="ECO:0000259" key="5">
    <source>
        <dbReference type="PROSITE" id="PS50104"/>
    </source>
</evidence>
<evidence type="ECO:0000313" key="7">
    <source>
        <dbReference type="EMBL" id="RHN68901.1"/>
    </source>
</evidence>
<dbReference type="Pfam" id="PF07725">
    <property type="entry name" value="LRR_3"/>
    <property type="match status" value="1"/>
</dbReference>
<keyword evidence="1" id="KW-0433">Leucine-rich repeat</keyword>
<dbReference type="HOGENOM" id="CLU_001561_0_0_1"/>
<dbReference type="InterPro" id="IPR044974">
    <property type="entry name" value="Disease_R_plants"/>
</dbReference>
<dbReference type="KEGG" id="mtr:11427552"/>
<dbReference type="PaxDb" id="3880-AES71603"/>
<evidence type="ECO:0000256" key="2">
    <source>
        <dbReference type="ARBA" id="ARBA00022737"/>
    </source>
</evidence>
<dbReference type="InterPro" id="IPR032675">
    <property type="entry name" value="LRR_dom_sf"/>
</dbReference>
<reference evidence="7" key="4">
    <citation type="journal article" date="2018" name="Nat. Plants">
        <title>Whole-genome landscape of Medicago truncatula symbiotic genes.</title>
        <authorList>
            <person name="Pecrix Y."/>
            <person name="Gamas P."/>
            <person name="Carrere S."/>
        </authorList>
    </citation>
    <scope>NUCLEOTIDE SEQUENCE</scope>
    <source>
        <tissue evidence="7">Leaves</tissue>
    </source>
</reference>
<dbReference type="PRINTS" id="PR00364">
    <property type="entry name" value="DISEASERSIST"/>
</dbReference>
<dbReference type="SUPFAM" id="SSF52540">
    <property type="entry name" value="P-loop containing nucleoside triphosphate hydrolases"/>
    <property type="match status" value="1"/>
</dbReference>
<dbReference type="GO" id="GO:0006952">
    <property type="term" value="P:defense response"/>
    <property type="evidence" value="ECO:0007669"/>
    <property type="project" value="UniProtKB-KW"/>
</dbReference>
<name>G7J6M1_MEDTR</name>
<dbReference type="Gene3D" id="1.10.8.430">
    <property type="entry name" value="Helical domain of apoptotic protease-activating factors"/>
    <property type="match status" value="1"/>
</dbReference>
<keyword evidence="9" id="KW-1185">Reference proteome</keyword>
<dbReference type="SUPFAM" id="SSF52058">
    <property type="entry name" value="L domain-like"/>
    <property type="match status" value="1"/>
</dbReference>
<proteinExistence type="predicted"/>
<evidence type="ECO:0000313" key="8">
    <source>
        <dbReference type="EnsemblPlants" id="AES71603"/>
    </source>
</evidence>
<dbReference type="GO" id="GO:0043531">
    <property type="term" value="F:ADP binding"/>
    <property type="evidence" value="ECO:0007669"/>
    <property type="project" value="InterPro"/>
</dbReference>
<keyword evidence="7" id="KW-0238">DNA-binding</keyword>
<dbReference type="InterPro" id="IPR036390">
    <property type="entry name" value="WH_DNA-bd_sf"/>
</dbReference>
<feature type="domain" description="TIR" evidence="5">
    <location>
        <begin position="21"/>
        <end position="187"/>
    </location>
</feature>
<dbReference type="AlphaFoldDB" id="G7J6M1"/>
<dbReference type="InterPro" id="IPR042197">
    <property type="entry name" value="Apaf_helical"/>
</dbReference>
<dbReference type="PROSITE" id="PS50104">
    <property type="entry name" value="TIR"/>
    <property type="match status" value="1"/>
</dbReference>
<dbReference type="Proteomes" id="UP000002051">
    <property type="component" value="Chromosome 3"/>
</dbReference>
<dbReference type="SUPFAM" id="SSF46785">
    <property type="entry name" value="Winged helix' DNA-binding domain"/>
    <property type="match status" value="1"/>
</dbReference>
<dbReference type="Gramene" id="rna17317">
    <property type="protein sequence ID" value="RHN68901.1"/>
    <property type="gene ID" value="gene17317"/>
</dbReference>
<dbReference type="SMART" id="SM00255">
    <property type="entry name" value="TIR"/>
    <property type="match status" value="1"/>
</dbReference>
<evidence type="ECO:0000313" key="9">
    <source>
        <dbReference type="Proteomes" id="UP000002051"/>
    </source>
</evidence>
<sequence length="1111" mass="127467">MAMQLSMDSSSSFARVVVTPKEFDVFISFCGEDTGRKFTSHLYEALSKKIITFIDDNELEKGDEISSALIKAIEDSSASIVIFSKDYASSKWCLNELVKILECKKDQGQIVIPIFYEIDPSHVRNQNGSYGQAFAKHARDLKQNKEMLKKWKDALTEAANLAGWHSQNYRIESNFIKDIVEDVLKKLNRRYPFEVNMQLVGIEKKYEETESLLKILSNDVRSLGLWGMGGIGKTTLAKDLYAKLCSQFERHCFLENVREESTGHGLNGSRNKLFSTLLGIPRDAPYVETPIFRRRLACEKSLTVLDDVTTLEQVEILNIDNICLGPGSRIIVTTRDKQICNQFNECAIYEVEGLNEDESLEVFCLEAFREKYPKIGYRGLSKRAIGYCGGNPLALKVLGANFRTKSKEAWESELEKLKKIPNGRIHDVLKLSFDDLDRTQQEIFLDIACFFNLELHACFGRDEITTLLNACNFFAVSGIEVLLYKALLTIEHYDQVTMHDLLVEMGREIVRKESLKDPGSRSRLWDPKEVYDLLKYNKGTEVVEVIFFDICDFGDLYLSSASFKSMTNLRYLHILNSLHNIFLTNGRNEGSIVHLHEGLEWLSDKLRYLKWESFPLNSLPASFCAENLVQLSMTNSKLKKLWDGIQKLDNLMKIELDYSKDLVEIPDLSRAPNLELVSLSYCENLCKLHESILTAPKLSYLRLDGCKKIKSLKTNIHSKSLESLSLNNCSSLVEFSVTSENMTGLYLSCTAIQELPSSMWRNRKLTHLNLSKCKKLNIAEKNLPNDPGLESLIFCDLSGCTQINTWNLWFIFHFIRSVKHLRMVNCCNLESLPDNIQNISMLEWLCLDECRKLKFIPKLPVSLRNLSAANCIYVDTGSVQRSMLENMIQRHLTNFRDRSNCFQEFFFLPGDQIPCEFYFQSTEASIVIPPIPKSDLCCLIFCIIFSEGLTFFYNNLCCTIYQHKKEVHQWDTNWGNERTLFSDHVLIICWCHYNKLVELGSERGSDDYNLTFEFKLKEYVDDEEQWSTIEGIKGCGVFPVYDLGLDGSSSSRFETVEIESGVQISDESDQHSNFDIDELQHHATEAEVGKDCGFFLEYDLELRFGLRDDQQ</sequence>
<accession>A0A0C3VJQ6</accession>
<keyword evidence="4" id="KW-0520">NAD</keyword>
<keyword evidence="3" id="KW-0611">Plant defense</keyword>
<reference evidence="6 9" key="2">
    <citation type="journal article" date="2014" name="BMC Genomics">
        <title>An improved genome release (version Mt4.0) for the model legume Medicago truncatula.</title>
        <authorList>
            <person name="Tang H."/>
            <person name="Krishnakumar V."/>
            <person name="Bidwell S."/>
            <person name="Rosen B."/>
            <person name="Chan A."/>
            <person name="Zhou S."/>
            <person name="Gentzbittel L."/>
            <person name="Childs K.L."/>
            <person name="Yandell M."/>
            <person name="Gundlach H."/>
            <person name="Mayer K.F."/>
            <person name="Schwartz D.C."/>
            <person name="Town C.D."/>
        </authorList>
    </citation>
    <scope>GENOME REANNOTATION</scope>
    <source>
        <strain evidence="8 9">cv. Jemalong A17</strain>
    </source>
</reference>
<dbReference type="GO" id="GO:0003677">
    <property type="term" value="F:DNA binding"/>
    <property type="evidence" value="ECO:0007669"/>
    <property type="project" value="UniProtKB-KW"/>
</dbReference>
<accession>G7J6M1</accession>
<dbReference type="OrthoDB" id="1749092at2759"/>
<dbReference type="EMBL" id="PSQE01000003">
    <property type="protein sequence ID" value="RHN68901.1"/>
    <property type="molecule type" value="Genomic_DNA"/>
</dbReference>
<reference evidence="6 9" key="1">
    <citation type="journal article" date="2011" name="Nature">
        <title>The Medicago genome provides insight into the evolution of rhizobial symbioses.</title>
        <authorList>
            <person name="Young N.D."/>
            <person name="Debelle F."/>
            <person name="Oldroyd G.E."/>
            <person name="Geurts R."/>
            <person name="Cannon S.B."/>
            <person name="Udvardi M.K."/>
            <person name="Benedito V.A."/>
            <person name="Mayer K.F."/>
            <person name="Gouzy J."/>
            <person name="Schoof H."/>
            <person name="Van de Peer Y."/>
            <person name="Proost S."/>
            <person name="Cook D.R."/>
            <person name="Meyers B.C."/>
            <person name="Spannagl M."/>
            <person name="Cheung F."/>
            <person name="De Mita S."/>
            <person name="Krishnakumar V."/>
            <person name="Gundlach H."/>
            <person name="Zhou S."/>
            <person name="Mudge J."/>
            <person name="Bharti A.K."/>
            <person name="Murray J.D."/>
            <person name="Naoumkina M.A."/>
            <person name="Rosen B."/>
            <person name="Silverstein K.A."/>
            <person name="Tang H."/>
            <person name="Rombauts S."/>
            <person name="Zhao P.X."/>
            <person name="Zhou P."/>
            <person name="Barbe V."/>
            <person name="Bardou P."/>
            <person name="Bechner M."/>
            <person name="Bellec A."/>
            <person name="Berger A."/>
            <person name="Berges H."/>
            <person name="Bidwell S."/>
            <person name="Bisseling T."/>
            <person name="Choisne N."/>
            <person name="Couloux A."/>
            <person name="Denny R."/>
            <person name="Deshpande S."/>
            <person name="Dai X."/>
            <person name="Doyle J.J."/>
            <person name="Dudez A.M."/>
            <person name="Farmer A.D."/>
            <person name="Fouteau S."/>
            <person name="Franken C."/>
            <person name="Gibelin C."/>
            <person name="Gish J."/>
            <person name="Goldstein S."/>
            <person name="Gonzalez A.J."/>
            <person name="Green P.J."/>
            <person name="Hallab A."/>
            <person name="Hartog M."/>
            <person name="Hua A."/>
            <person name="Humphray S.J."/>
            <person name="Jeong D.H."/>
            <person name="Jing Y."/>
            <person name="Jocker A."/>
            <person name="Kenton S.M."/>
            <person name="Kim D.J."/>
            <person name="Klee K."/>
            <person name="Lai H."/>
            <person name="Lang C."/>
            <person name="Lin S."/>
            <person name="Macmil S.L."/>
            <person name="Magdelenat G."/>
            <person name="Matthews L."/>
            <person name="McCorrison J."/>
            <person name="Monaghan E.L."/>
            <person name="Mun J.H."/>
            <person name="Najar F.Z."/>
            <person name="Nicholson C."/>
            <person name="Noirot C."/>
            <person name="O'Bleness M."/>
            <person name="Paule C.R."/>
            <person name="Poulain J."/>
            <person name="Prion F."/>
            <person name="Qin B."/>
            <person name="Qu C."/>
            <person name="Retzel E.F."/>
            <person name="Riddle C."/>
            <person name="Sallet E."/>
            <person name="Samain S."/>
            <person name="Samson N."/>
            <person name="Sanders I."/>
            <person name="Saurat O."/>
            <person name="Scarpelli C."/>
            <person name="Schiex T."/>
            <person name="Segurens B."/>
            <person name="Severin A.J."/>
            <person name="Sherrier D.J."/>
            <person name="Shi R."/>
            <person name="Sims S."/>
            <person name="Singer S.R."/>
            <person name="Sinharoy S."/>
            <person name="Sterck L."/>
            <person name="Viollet A."/>
            <person name="Wang B.B."/>
            <person name="Wang K."/>
            <person name="Wang M."/>
            <person name="Wang X."/>
            <person name="Warfsmann J."/>
            <person name="Weissenbach J."/>
            <person name="White D.D."/>
            <person name="White J.D."/>
            <person name="Wiley G.B."/>
            <person name="Wincker P."/>
            <person name="Xing Y."/>
            <person name="Yang L."/>
            <person name="Yao Z."/>
            <person name="Ying F."/>
            <person name="Zhai J."/>
            <person name="Zhou L."/>
            <person name="Zuber A."/>
            <person name="Denarie J."/>
            <person name="Dixon R.A."/>
            <person name="May G.D."/>
            <person name="Schwartz D.C."/>
            <person name="Rogers J."/>
            <person name="Quetier F."/>
            <person name="Town C.D."/>
            <person name="Roe B.A."/>
        </authorList>
    </citation>
    <scope>NUCLEOTIDE SEQUENCE [LARGE SCALE GENOMIC DNA]</scope>
    <source>
        <strain evidence="6">A17</strain>
        <strain evidence="8 9">cv. Jemalong A17</strain>
    </source>
</reference>
<dbReference type="InterPro" id="IPR058192">
    <property type="entry name" value="WHD_ROQ1-like"/>
</dbReference>
<dbReference type="EnsemblPlants" id="AES71603">
    <property type="protein sequence ID" value="AES71603"/>
    <property type="gene ID" value="MTR_3g079780"/>
</dbReference>
<keyword evidence="2" id="KW-0677">Repeat</keyword>